<evidence type="ECO:0000259" key="6">
    <source>
        <dbReference type="PROSITE" id="PS50112"/>
    </source>
</evidence>
<dbReference type="AlphaFoldDB" id="A0A1I0GEB7"/>
<evidence type="ECO:0000259" key="5">
    <source>
        <dbReference type="PROSITE" id="PS50045"/>
    </source>
</evidence>
<keyword evidence="2" id="KW-0067">ATP-binding</keyword>
<feature type="domain" description="Sigma-54 factor interaction" evidence="5">
    <location>
        <begin position="279"/>
        <end position="509"/>
    </location>
</feature>
<dbReference type="InterPro" id="IPR009057">
    <property type="entry name" value="Homeodomain-like_sf"/>
</dbReference>
<feature type="domain" description="PAS" evidence="6">
    <location>
        <begin position="156"/>
        <end position="207"/>
    </location>
</feature>
<name>A0A1I0GEB7_9FIRM</name>
<dbReference type="Proteomes" id="UP000198508">
    <property type="component" value="Unassembled WGS sequence"/>
</dbReference>
<dbReference type="PROSITE" id="PS50112">
    <property type="entry name" value="PAS"/>
    <property type="match status" value="1"/>
</dbReference>
<dbReference type="GO" id="GO:0005524">
    <property type="term" value="F:ATP binding"/>
    <property type="evidence" value="ECO:0007669"/>
    <property type="project" value="UniProtKB-KW"/>
</dbReference>
<proteinExistence type="predicted"/>
<sequence length="597" mass="68200">MSDLMEIREFIQRIAQGITFAIGIDTQVIDRDMERVAGTVYKPIPQNGGIVKRVIESGEYAISTTVDRNSPACLKCNQRNNCKEMGYIHCPIVYDNRIVGVMGLICYEQEHIEKVKDERRGLLNFIQSMCELIALKLKEEDVRRREQMVLRKLDNQNQVLNQVLEQISDGYVLLDAENVIRNINRKALKLFKMDHDQVLGQNILDLIPDPVFHSMILDESVNVYEKIRIGEGSYGALFYKVADGREDLAKILNFKTIENIGSRIAGEAFRENQITFDHILGRSDRMKRLREIAQKVAKTMPNILLTGETGTGKEMFARAIHNASDRCGNPFITVNCAAIPMELLESELFGYDEGAFTGAKKGGKIGKFELANTGTIFLDEIGDMPFHLQAKLLRVLQERRLERVGGNRQIPLNIRIISATNRNLDQMVEEGKFREDLYYRLNIFEIHLPPLRERPGDIPLLVHYFINKYRSFFEVDVEGIDQEAMDCLCRYTWKGNIRELENVVQYMISMSADSPSGVMGVNCLPNQILENKTDDCPRVQEPAQQDISLREMEQQRIRQALARYGDTTEGKKRAAKELGISLATLYRRLNQSSPPVK</sequence>
<evidence type="ECO:0000313" key="7">
    <source>
        <dbReference type="EMBL" id="SET69403.1"/>
    </source>
</evidence>
<dbReference type="FunFam" id="3.40.50.300:FF:000006">
    <property type="entry name" value="DNA-binding transcriptional regulator NtrC"/>
    <property type="match status" value="1"/>
</dbReference>
<dbReference type="Pfam" id="PF02954">
    <property type="entry name" value="HTH_8"/>
    <property type="match status" value="1"/>
</dbReference>
<dbReference type="InterPro" id="IPR027417">
    <property type="entry name" value="P-loop_NTPase"/>
</dbReference>
<dbReference type="PANTHER" id="PTHR32071">
    <property type="entry name" value="TRANSCRIPTIONAL REGULATORY PROTEIN"/>
    <property type="match status" value="1"/>
</dbReference>
<dbReference type="InterPro" id="IPR025943">
    <property type="entry name" value="Sigma_54_int_dom_ATP-bd_2"/>
</dbReference>
<dbReference type="GO" id="GO:0006355">
    <property type="term" value="P:regulation of DNA-templated transcription"/>
    <property type="evidence" value="ECO:0007669"/>
    <property type="project" value="InterPro"/>
</dbReference>
<dbReference type="CDD" id="cd00009">
    <property type="entry name" value="AAA"/>
    <property type="match status" value="1"/>
</dbReference>
<dbReference type="InterPro" id="IPR013767">
    <property type="entry name" value="PAS_fold"/>
</dbReference>
<dbReference type="EMBL" id="FOIM01000011">
    <property type="protein sequence ID" value="SET69403.1"/>
    <property type="molecule type" value="Genomic_DNA"/>
</dbReference>
<protein>
    <submittedName>
        <fullName evidence="7">PAS domain S-box-containing protein</fullName>
    </submittedName>
</protein>
<dbReference type="SUPFAM" id="SSF55785">
    <property type="entry name" value="PYP-like sensor domain (PAS domain)"/>
    <property type="match status" value="1"/>
</dbReference>
<dbReference type="InterPro" id="IPR035965">
    <property type="entry name" value="PAS-like_dom_sf"/>
</dbReference>
<dbReference type="RefSeq" id="WP_092364050.1">
    <property type="nucleotide sequence ID" value="NZ_CAKXUV010000019.1"/>
</dbReference>
<dbReference type="SMART" id="SM00382">
    <property type="entry name" value="AAA"/>
    <property type="match status" value="1"/>
</dbReference>
<dbReference type="Pfam" id="PF00158">
    <property type="entry name" value="Sigma54_activat"/>
    <property type="match status" value="1"/>
</dbReference>
<dbReference type="SUPFAM" id="SSF46689">
    <property type="entry name" value="Homeodomain-like"/>
    <property type="match status" value="1"/>
</dbReference>
<dbReference type="Gene3D" id="1.10.10.60">
    <property type="entry name" value="Homeodomain-like"/>
    <property type="match status" value="1"/>
</dbReference>
<evidence type="ECO:0000256" key="4">
    <source>
        <dbReference type="ARBA" id="ARBA00023163"/>
    </source>
</evidence>
<dbReference type="InterPro" id="IPR003593">
    <property type="entry name" value="AAA+_ATPase"/>
</dbReference>
<evidence type="ECO:0000256" key="3">
    <source>
        <dbReference type="ARBA" id="ARBA00023015"/>
    </source>
</evidence>
<reference evidence="8" key="1">
    <citation type="submission" date="2016-10" db="EMBL/GenBank/DDBJ databases">
        <authorList>
            <person name="Varghese N."/>
            <person name="Submissions S."/>
        </authorList>
    </citation>
    <scope>NUCLEOTIDE SEQUENCE [LARGE SCALE GENOMIC DNA]</scope>
    <source>
        <strain evidence="8">NLAE-zl-G277</strain>
    </source>
</reference>
<evidence type="ECO:0000256" key="1">
    <source>
        <dbReference type="ARBA" id="ARBA00022741"/>
    </source>
</evidence>
<dbReference type="STRING" id="460384.SAMN05216313_111126"/>
<dbReference type="PROSITE" id="PS00676">
    <property type="entry name" value="SIGMA54_INTERACT_2"/>
    <property type="match status" value="1"/>
</dbReference>
<keyword evidence="1" id="KW-0547">Nucleotide-binding</keyword>
<dbReference type="CDD" id="cd00130">
    <property type="entry name" value="PAS"/>
    <property type="match status" value="1"/>
</dbReference>
<dbReference type="InterPro" id="IPR002197">
    <property type="entry name" value="HTH_Fis"/>
</dbReference>
<dbReference type="SUPFAM" id="SSF55781">
    <property type="entry name" value="GAF domain-like"/>
    <property type="match status" value="1"/>
</dbReference>
<dbReference type="NCBIfam" id="TIGR00229">
    <property type="entry name" value="sensory_box"/>
    <property type="match status" value="1"/>
</dbReference>
<organism evidence="7 8">
    <name type="scientific">Enterocloster lavalensis</name>
    <dbReference type="NCBI Taxonomy" id="460384"/>
    <lineage>
        <taxon>Bacteria</taxon>
        <taxon>Bacillati</taxon>
        <taxon>Bacillota</taxon>
        <taxon>Clostridia</taxon>
        <taxon>Lachnospirales</taxon>
        <taxon>Lachnospiraceae</taxon>
        <taxon>Enterocloster</taxon>
    </lineage>
</organism>
<dbReference type="InterPro" id="IPR000014">
    <property type="entry name" value="PAS"/>
</dbReference>
<evidence type="ECO:0000256" key="2">
    <source>
        <dbReference type="ARBA" id="ARBA00022840"/>
    </source>
</evidence>
<dbReference type="PANTHER" id="PTHR32071:SF57">
    <property type="entry name" value="C4-DICARBOXYLATE TRANSPORT TRANSCRIPTIONAL REGULATORY PROTEIN DCTD"/>
    <property type="match status" value="1"/>
</dbReference>
<dbReference type="PROSITE" id="PS00675">
    <property type="entry name" value="SIGMA54_INTERACT_1"/>
    <property type="match status" value="1"/>
</dbReference>
<dbReference type="PROSITE" id="PS50045">
    <property type="entry name" value="SIGMA54_INTERACT_4"/>
    <property type="match status" value="1"/>
</dbReference>
<dbReference type="Pfam" id="PF00989">
    <property type="entry name" value="PAS"/>
    <property type="match status" value="1"/>
</dbReference>
<dbReference type="InterPro" id="IPR058031">
    <property type="entry name" value="AAA_lid_NorR"/>
</dbReference>
<dbReference type="SMART" id="SM00091">
    <property type="entry name" value="PAS"/>
    <property type="match status" value="1"/>
</dbReference>
<dbReference type="Gene3D" id="3.30.450.20">
    <property type="entry name" value="PAS domain"/>
    <property type="match status" value="1"/>
</dbReference>
<dbReference type="Gene3D" id="1.10.8.60">
    <property type="match status" value="1"/>
</dbReference>
<keyword evidence="3" id="KW-0805">Transcription regulation</keyword>
<keyword evidence="4" id="KW-0804">Transcription</keyword>
<evidence type="ECO:0000313" key="8">
    <source>
        <dbReference type="Proteomes" id="UP000198508"/>
    </source>
</evidence>
<keyword evidence="8" id="KW-1185">Reference proteome</keyword>
<dbReference type="InterPro" id="IPR002078">
    <property type="entry name" value="Sigma_54_int"/>
</dbReference>
<dbReference type="Gene3D" id="3.40.50.300">
    <property type="entry name" value="P-loop containing nucleotide triphosphate hydrolases"/>
    <property type="match status" value="1"/>
</dbReference>
<dbReference type="Pfam" id="PF25601">
    <property type="entry name" value="AAA_lid_14"/>
    <property type="match status" value="1"/>
</dbReference>
<dbReference type="GO" id="GO:0043565">
    <property type="term" value="F:sequence-specific DNA binding"/>
    <property type="evidence" value="ECO:0007669"/>
    <property type="project" value="InterPro"/>
</dbReference>
<dbReference type="InterPro" id="IPR025662">
    <property type="entry name" value="Sigma_54_int_dom_ATP-bd_1"/>
</dbReference>
<gene>
    <name evidence="7" type="ORF">SAMN05216313_111126</name>
</gene>
<dbReference type="SUPFAM" id="SSF52540">
    <property type="entry name" value="P-loop containing nucleoside triphosphate hydrolases"/>
    <property type="match status" value="1"/>
</dbReference>
<accession>A0A1I0GEB7</accession>